<sequence length="111" mass="12132">MIFVVETETRVLAVHGDEATAVKEHEGIDVEAAQYLFWSDDGTPLEPKFTVPNKCGWISVQSGTYCLVQATQDHHAELAEALDEVAHLEPNPYFSSLAEIRAHIGQGPVGT</sequence>
<keyword evidence="2" id="KW-1185">Reference proteome</keyword>
<evidence type="ECO:0000313" key="1">
    <source>
        <dbReference type="EMBL" id="NZA27722.1"/>
    </source>
</evidence>
<gene>
    <name evidence="1" type="ORF">H0E84_15175</name>
</gene>
<comment type="caution">
    <text evidence="1">The sequence shown here is derived from an EMBL/GenBank/DDBJ whole genome shotgun (WGS) entry which is preliminary data.</text>
</comment>
<dbReference type="Proteomes" id="UP000578091">
    <property type="component" value="Unassembled WGS sequence"/>
</dbReference>
<dbReference type="EMBL" id="JACCKA010000085">
    <property type="protein sequence ID" value="NZA27722.1"/>
    <property type="molecule type" value="Genomic_DNA"/>
</dbReference>
<accession>A0A853JG71</accession>
<dbReference type="RefSeq" id="WP_180679488.1">
    <property type="nucleotide sequence ID" value="NZ_JACCKA010000085.1"/>
</dbReference>
<name>A0A853JG71_9GAMM</name>
<protein>
    <submittedName>
        <fullName evidence="1">Uncharacterized protein</fullName>
    </submittedName>
</protein>
<reference evidence="1 2" key="1">
    <citation type="submission" date="2020-07" db="EMBL/GenBank/DDBJ databases">
        <title>Luteimonas sp. SJ-92.</title>
        <authorList>
            <person name="Huang X.-X."/>
            <person name="Xu L."/>
            <person name="Sun J.-Q."/>
        </authorList>
    </citation>
    <scope>NUCLEOTIDE SEQUENCE [LARGE SCALE GENOMIC DNA]</scope>
    <source>
        <strain evidence="1 2">SJ-92</strain>
    </source>
</reference>
<dbReference type="AlphaFoldDB" id="A0A853JG71"/>
<organism evidence="1 2">
    <name type="scientific">Luteimonas salinisoli</name>
    <dbReference type="NCBI Taxonomy" id="2752307"/>
    <lineage>
        <taxon>Bacteria</taxon>
        <taxon>Pseudomonadati</taxon>
        <taxon>Pseudomonadota</taxon>
        <taxon>Gammaproteobacteria</taxon>
        <taxon>Lysobacterales</taxon>
        <taxon>Lysobacteraceae</taxon>
        <taxon>Luteimonas</taxon>
    </lineage>
</organism>
<evidence type="ECO:0000313" key="2">
    <source>
        <dbReference type="Proteomes" id="UP000578091"/>
    </source>
</evidence>
<proteinExistence type="predicted"/>